<evidence type="ECO:0000259" key="2">
    <source>
        <dbReference type="Pfam" id="PF01471"/>
    </source>
</evidence>
<dbReference type="InterPro" id="IPR002477">
    <property type="entry name" value="Peptidoglycan-bd-like"/>
</dbReference>
<name>A0A6J5MXS7_9CAUD</name>
<dbReference type="InterPro" id="IPR036365">
    <property type="entry name" value="PGBD-like_sf"/>
</dbReference>
<dbReference type="SUPFAM" id="SSF54001">
    <property type="entry name" value="Cysteine proteinases"/>
    <property type="match status" value="1"/>
</dbReference>
<dbReference type="EMBL" id="LR796572">
    <property type="protein sequence ID" value="CAB4151388.1"/>
    <property type="molecule type" value="Genomic_DNA"/>
</dbReference>
<organism evidence="3">
    <name type="scientific">uncultured Caudovirales phage</name>
    <dbReference type="NCBI Taxonomy" id="2100421"/>
    <lineage>
        <taxon>Viruses</taxon>
        <taxon>Duplodnaviria</taxon>
        <taxon>Heunggongvirae</taxon>
        <taxon>Uroviricota</taxon>
        <taxon>Caudoviricetes</taxon>
        <taxon>Peduoviridae</taxon>
        <taxon>Maltschvirus</taxon>
        <taxon>Maltschvirus maltsch</taxon>
    </lineage>
</organism>
<dbReference type="InterPro" id="IPR000668">
    <property type="entry name" value="Peptidase_C1A_C"/>
</dbReference>
<feature type="domain" description="Peptidoglycan binding-like" evidence="2">
    <location>
        <begin position="275"/>
        <end position="316"/>
    </location>
</feature>
<evidence type="ECO:0000259" key="1">
    <source>
        <dbReference type="Pfam" id="PF00112"/>
    </source>
</evidence>
<dbReference type="InterPro" id="IPR036366">
    <property type="entry name" value="PGBDSf"/>
</dbReference>
<dbReference type="Gene3D" id="3.90.70.10">
    <property type="entry name" value="Cysteine proteinases"/>
    <property type="match status" value="1"/>
</dbReference>
<dbReference type="GO" id="GO:0006508">
    <property type="term" value="P:proteolysis"/>
    <property type="evidence" value="ECO:0007669"/>
    <property type="project" value="InterPro"/>
</dbReference>
<evidence type="ECO:0000313" key="3">
    <source>
        <dbReference type="EMBL" id="CAB4151388.1"/>
    </source>
</evidence>
<dbReference type="Pfam" id="PF00112">
    <property type="entry name" value="Peptidase_C1"/>
    <property type="match status" value="1"/>
</dbReference>
<dbReference type="GO" id="GO:0008234">
    <property type="term" value="F:cysteine-type peptidase activity"/>
    <property type="evidence" value="ECO:0007669"/>
    <property type="project" value="InterPro"/>
</dbReference>
<dbReference type="SUPFAM" id="SSF47090">
    <property type="entry name" value="PGBD-like"/>
    <property type="match status" value="1"/>
</dbReference>
<reference evidence="3" key="1">
    <citation type="submission" date="2020-04" db="EMBL/GenBank/DDBJ databases">
        <authorList>
            <person name="Chiriac C."/>
            <person name="Salcher M."/>
            <person name="Ghai R."/>
            <person name="Kavagutti S V."/>
        </authorList>
    </citation>
    <scope>NUCLEOTIDE SEQUENCE</scope>
</reference>
<proteinExistence type="predicted"/>
<dbReference type="Gene3D" id="1.10.101.10">
    <property type="entry name" value="PGBD-like superfamily/PGBD"/>
    <property type="match status" value="1"/>
</dbReference>
<dbReference type="GO" id="GO:0001897">
    <property type="term" value="P:symbiont-mediated cytolysis of host cell"/>
    <property type="evidence" value="ECO:0007669"/>
    <property type="project" value="UniProtKB-ARBA"/>
</dbReference>
<accession>A0A6J5MXS7</accession>
<dbReference type="InterPro" id="IPR038765">
    <property type="entry name" value="Papain-like_cys_pep_sf"/>
</dbReference>
<gene>
    <name evidence="3" type="ORF">UFOVP594_13</name>
</gene>
<feature type="domain" description="Peptidase C1A papain C-terminal" evidence="1">
    <location>
        <begin position="150"/>
        <end position="225"/>
    </location>
</feature>
<protein>
    <submittedName>
        <fullName evidence="3">Peptidoglycan binding-like</fullName>
    </submittedName>
</protein>
<dbReference type="Pfam" id="PF01471">
    <property type="entry name" value="PG_binding_1"/>
    <property type="match status" value="1"/>
</dbReference>
<sequence length="484" mass="53255">MYKNTNGALLNKYDPRDITLDMLVSAPLAQRQKNITDISNIDIFDQGYLPICVGCAELTAYKYNKGNSTDLSKRAIYAVSRMYSGLLPSTFGAMPRDAAKATVKFGIPTVNTVPDNMDVPHSIYSTVDITEPVIDEAIKNQNTGYVFCKIDQIRQAIDEYGVCTATILCDVDVWVRTGTDGRIGSPKNMASGWHRIVIFGYETTPFGDTLLHIRNSWGNNWGNNGNGTLSVAGYHGLIMDIIVYTDIPDNVVAQARKIGQRPMVNLPLDIKYGETGQAVRTLQKVLAYEGLINATAIDGSYGPKTAKAVQEFQLRYAVATLTTIMAPLTGGKSVGQKTRAVINKLYGSKFTSDTMEWAKAIQSHEGYFSPGQNRLYPNGTLSWKNNNPGNIKFTNFTQKTYGAIRADSKGFCVFRDYSHGFNALCQFLVDCASGKLRAYWGNMTLVQFFSVYAPSADNNNPVHYANTVARAIGVNPSTSIRMLV</sequence>